<comment type="caution">
    <text evidence="3">The sequence shown here is derived from an EMBL/GenBank/DDBJ whole genome shotgun (WGS) entry which is preliminary data.</text>
</comment>
<dbReference type="Proteomes" id="UP000029050">
    <property type="component" value="Unassembled WGS sequence"/>
</dbReference>
<dbReference type="InterPro" id="IPR019405">
    <property type="entry name" value="Lactonase_7-beta_prop"/>
</dbReference>
<dbReference type="GeneID" id="98299935"/>
<dbReference type="Pfam" id="PF10282">
    <property type="entry name" value="Lactonase"/>
    <property type="match status" value="1"/>
</dbReference>
<keyword evidence="3" id="KW-0378">Hydrolase</keyword>
<dbReference type="PANTHER" id="PTHR30344">
    <property type="entry name" value="6-PHOSPHOGLUCONOLACTONASE-RELATED"/>
    <property type="match status" value="1"/>
</dbReference>
<dbReference type="PANTHER" id="PTHR30344:SF1">
    <property type="entry name" value="6-PHOSPHOGLUCONOLACTONASE"/>
    <property type="match status" value="1"/>
</dbReference>
<evidence type="ECO:0000313" key="3">
    <source>
        <dbReference type="EMBL" id="KFI82935.1"/>
    </source>
</evidence>
<evidence type="ECO:0000256" key="2">
    <source>
        <dbReference type="SAM" id="MobiDB-lite"/>
    </source>
</evidence>
<feature type="compositionally biased region" description="Basic and acidic residues" evidence="2">
    <location>
        <begin position="32"/>
        <end position="52"/>
    </location>
</feature>
<dbReference type="Gene3D" id="2.130.10.10">
    <property type="entry name" value="YVTN repeat-like/Quinoprotein amine dehydrogenase"/>
    <property type="match status" value="1"/>
</dbReference>
<dbReference type="EC" id="3.1.1.31" evidence="3"/>
<dbReference type="RefSeq" id="WP_051921628.1">
    <property type="nucleotide sequence ID" value="NZ_JGZI01000008.1"/>
</dbReference>
<dbReference type="AlphaFoldDB" id="A0A087CI35"/>
<sequence length="403" mass="42411">MQTTVDMLIGGFGEQGGGDCLGIDWVQAVFPDKGDEGRNDAHTGGDAVEGHDAGGTGSDISVEHRGLLAKLPSPTWLLFENSVVFAPLEFSNEIVSLRVNRDEDGVTLEPLSRVHVDGHTPTHLAIAQDTEGRSHLIVACYDDGNVCVHPLDASGHIGASAQVLRSEGHGPLPAQAGPHAHWVLPLPDGRIITTDLGADRIHVHRWSDGRLERVASLICPPGTGPRDLHLLPSSTPDDAGWRVAVVGEWSSTVDILASDNADPSGLRIIQRVDLGADADDQAASLAFVSDDVLHATASTGDATYRSEGFCYVGLRGSDRIISLRWDGSELSEPEPSQEGRPGHGISSGGGRPRHIIAVGNALVVANQTSGKLSIFRLAGNGEATLDKEIVVGSPTAIVPLPRI</sequence>
<name>A0A087CI35_9BIFI</name>
<dbReference type="InterPro" id="IPR015943">
    <property type="entry name" value="WD40/YVTN_repeat-like_dom_sf"/>
</dbReference>
<evidence type="ECO:0000256" key="1">
    <source>
        <dbReference type="ARBA" id="ARBA00005564"/>
    </source>
</evidence>
<dbReference type="OrthoDB" id="9790815at2"/>
<proteinExistence type="inferred from homology"/>
<keyword evidence="4" id="KW-1185">Reference proteome</keyword>
<gene>
    <name evidence="3" type="ORF">BPSY_0726</name>
</gene>
<accession>A0A087CI35</accession>
<reference evidence="3 4" key="1">
    <citation type="submission" date="2014-03" db="EMBL/GenBank/DDBJ databases">
        <title>Genomics of Bifidobacteria.</title>
        <authorList>
            <person name="Ventura M."/>
            <person name="Milani C."/>
            <person name="Lugli G.A."/>
        </authorList>
    </citation>
    <scope>NUCLEOTIDE SEQUENCE [LARGE SCALE GENOMIC DNA]</scope>
    <source>
        <strain evidence="3 4">LMG 21775</strain>
    </source>
</reference>
<protein>
    <submittedName>
        <fullName evidence="3">Carboxy-cis,cis-muconate cyclase</fullName>
        <ecNumber evidence="3">3.1.1.31</ecNumber>
    </submittedName>
</protein>
<dbReference type="GO" id="GO:0017057">
    <property type="term" value="F:6-phosphogluconolactonase activity"/>
    <property type="evidence" value="ECO:0007669"/>
    <property type="project" value="UniProtKB-EC"/>
</dbReference>
<evidence type="ECO:0000313" key="4">
    <source>
        <dbReference type="Proteomes" id="UP000029050"/>
    </source>
</evidence>
<organism evidence="3 4">
    <name type="scientific">Bifidobacterium psychraerophilum</name>
    <dbReference type="NCBI Taxonomy" id="218140"/>
    <lineage>
        <taxon>Bacteria</taxon>
        <taxon>Bacillati</taxon>
        <taxon>Actinomycetota</taxon>
        <taxon>Actinomycetes</taxon>
        <taxon>Bifidobacteriales</taxon>
        <taxon>Bifidobacteriaceae</taxon>
        <taxon>Bifidobacterium</taxon>
    </lineage>
</organism>
<feature type="region of interest" description="Disordered" evidence="2">
    <location>
        <begin position="329"/>
        <end position="350"/>
    </location>
</feature>
<dbReference type="SUPFAM" id="SSF51004">
    <property type="entry name" value="C-terminal (heme d1) domain of cytochrome cd1-nitrite reductase"/>
    <property type="match status" value="1"/>
</dbReference>
<dbReference type="STRING" id="218140.BPSY_0726"/>
<dbReference type="InterPro" id="IPR011048">
    <property type="entry name" value="Haem_d1_sf"/>
</dbReference>
<feature type="region of interest" description="Disordered" evidence="2">
    <location>
        <begin position="32"/>
        <end position="56"/>
    </location>
</feature>
<dbReference type="InterPro" id="IPR050282">
    <property type="entry name" value="Cycloisomerase_2"/>
</dbReference>
<dbReference type="EMBL" id="JGZI01000008">
    <property type="protein sequence ID" value="KFI82935.1"/>
    <property type="molecule type" value="Genomic_DNA"/>
</dbReference>
<comment type="similarity">
    <text evidence="1">Belongs to the cycloisomerase 2 family.</text>
</comment>
<dbReference type="eggNOG" id="COG2706">
    <property type="taxonomic scope" value="Bacteria"/>
</dbReference>